<evidence type="ECO:0000313" key="3">
    <source>
        <dbReference type="EMBL" id="CUG89696.1"/>
    </source>
</evidence>
<reference evidence="4" key="1">
    <citation type="submission" date="2015-09" db="EMBL/GenBank/DDBJ databases">
        <authorList>
            <consortium name="Pathogen Informatics"/>
        </authorList>
    </citation>
    <scope>NUCLEOTIDE SEQUENCE [LARGE SCALE GENOMIC DNA]</scope>
    <source>
        <strain evidence="4">Lake Konstanz</strain>
    </source>
</reference>
<protein>
    <submittedName>
        <fullName evidence="3">Ras-related GTP-binding protein, putative</fullName>
    </submittedName>
</protein>
<dbReference type="FunFam" id="3.40.50.300:FF:000808">
    <property type="entry name" value="Small GTP-binding protein, putative"/>
    <property type="match status" value="1"/>
</dbReference>
<dbReference type="SMART" id="SM00174">
    <property type="entry name" value="RHO"/>
    <property type="match status" value="1"/>
</dbReference>
<dbReference type="OrthoDB" id="63533at2759"/>
<dbReference type="InterPro" id="IPR005225">
    <property type="entry name" value="Small_GTP-bd"/>
</dbReference>
<dbReference type="GO" id="GO:0003924">
    <property type="term" value="F:GTPase activity"/>
    <property type="evidence" value="ECO:0007669"/>
    <property type="project" value="InterPro"/>
</dbReference>
<evidence type="ECO:0000313" key="4">
    <source>
        <dbReference type="Proteomes" id="UP000051952"/>
    </source>
</evidence>
<dbReference type="SUPFAM" id="SSF52540">
    <property type="entry name" value="P-loop containing nucleoside triphosphate hydrolases"/>
    <property type="match status" value="1"/>
</dbReference>
<dbReference type="Gene3D" id="3.40.50.300">
    <property type="entry name" value="P-loop containing nucleotide triphosphate hydrolases"/>
    <property type="match status" value="1"/>
</dbReference>
<organism evidence="3 4">
    <name type="scientific">Bodo saltans</name>
    <name type="common">Flagellated protozoan</name>
    <dbReference type="NCBI Taxonomy" id="75058"/>
    <lineage>
        <taxon>Eukaryota</taxon>
        <taxon>Discoba</taxon>
        <taxon>Euglenozoa</taxon>
        <taxon>Kinetoplastea</taxon>
        <taxon>Metakinetoplastina</taxon>
        <taxon>Eubodonida</taxon>
        <taxon>Bodonidae</taxon>
        <taxon>Bodo</taxon>
    </lineage>
</organism>
<evidence type="ECO:0000256" key="1">
    <source>
        <dbReference type="ARBA" id="ARBA00022741"/>
    </source>
</evidence>
<dbReference type="PROSITE" id="PS51421">
    <property type="entry name" value="RAS"/>
    <property type="match status" value="1"/>
</dbReference>
<dbReference type="GO" id="GO:0005525">
    <property type="term" value="F:GTP binding"/>
    <property type="evidence" value="ECO:0007669"/>
    <property type="project" value="InterPro"/>
</dbReference>
<feature type="compositionally biased region" description="Basic and acidic residues" evidence="2">
    <location>
        <begin position="208"/>
        <end position="226"/>
    </location>
</feature>
<dbReference type="SMART" id="SM00176">
    <property type="entry name" value="RAN"/>
    <property type="match status" value="1"/>
</dbReference>
<sequence length="226" mass="24314">MARKKLKVVMLGEGRVGKTSLLHRFVHNSFDEECPSTTKATMYANTKVEVGETTADVSVWDTAGQERYHALGPIYYRDAHGAVLAYDITDKDSFDKVKVWLKELHQVVGENINVVVVGNKCDLERERKVVKKEAEEWAAAHGAQHFLCSAKLGIRVADAFTALVTAIVKSLGTASGVQAGTGNGANAGAYNGGRPASSNQRSKGVKIAPDEGPAREAPPEKKDCSC</sequence>
<name>A0A0S4JKI9_BODSA</name>
<dbReference type="OMA" id="FKERCNC"/>
<feature type="region of interest" description="Disordered" evidence="2">
    <location>
        <begin position="187"/>
        <end position="226"/>
    </location>
</feature>
<dbReference type="Proteomes" id="UP000051952">
    <property type="component" value="Unassembled WGS sequence"/>
</dbReference>
<dbReference type="Pfam" id="PF00071">
    <property type="entry name" value="Ras"/>
    <property type="match status" value="1"/>
</dbReference>
<dbReference type="EMBL" id="CYKH01001761">
    <property type="protein sequence ID" value="CUG89696.1"/>
    <property type="molecule type" value="Genomic_DNA"/>
</dbReference>
<dbReference type="NCBIfam" id="TIGR00231">
    <property type="entry name" value="small_GTP"/>
    <property type="match status" value="1"/>
</dbReference>
<dbReference type="PANTHER" id="PTHR47978">
    <property type="match status" value="1"/>
</dbReference>
<evidence type="ECO:0000256" key="2">
    <source>
        <dbReference type="SAM" id="MobiDB-lite"/>
    </source>
</evidence>
<keyword evidence="4" id="KW-1185">Reference proteome</keyword>
<proteinExistence type="predicted"/>
<dbReference type="SMART" id="SM00173">
    <property type="entry name" value="RAS"/>
    <property type="match status" value="1"/>
</dbReference>
<dbReference type="VEuPathDB" id="TriTrypDB:BSAL_22905"/>
<dbReference type="AlphaFoldDB" id="A0A0S4JKI9"/>
<dbReference type="PROSITE" id="PS51420">
    <property type="entry name" value="RHO"/>
    <property type="match status" value="1"/>
</dbReference>
<accession>A0A0S4JKI9</accession>
<keyword evidence="1" id="KW-0547">Nucleotide-binding</keyword>
<dbReference type="InterPro" id="IPR001806">
    <property type="entry name" value="Small_GTPase"/>
</dbReference>
<dbReference type="InterPro" id="IPR027417">
    <property type="entry name" value="P-loop_NTPase"/>
</dbReference>
<dbReference type="PROSITE" id="PS51419">
    <property type="entry name" value="RAB"/>
    <property type="match status" value="1"/>
</dbReference>
<dbReference type="PRINTS" id="PR00449">
    <property type="entry name" value="RASTRNSFRMNG"/>
</dbReference>
<gene>
    <name evidence="3" type="ORF">BSAL_22905</name>
</gene>
<dbReference type="SMART" id="SM00175">
    <property type="entry name" value="RAB"/>
    <property type="match status" value="1"/>
</dbReference>